<accession>A0ABN2U6A9</accession>
<dbReference type="EMBL" id="BAAANB010000020">
    <property type="protein sequence ID" value="GAA2029144.1"/>
    <property type="molecule type" value="Genomic_DNA"/>
</dbReference>
<dbReference type="InterPro" id="IPR011009">
    <property type="entry name" value="Kinase-like_dom_sf"/>
</dbReference>
<dbReference type="RefSeq" id="WP_343990455.1">
    <property type="nucleotide sequence ID" value="NZ_BAAANB010000020.1"/>
</dbReference>
<dbReference type="InterPro" id="IPR002575">
    <property type="entry name" value="Aminoglycoside_PTrfase"/>
</dbReference>
<gene>
    <name evidence="3" type="ORF">GCM10009740_18340</name>
</gene>
<feature type="compositionally biased region" description="Low complexity" evidence="1">
    <location>
        <begin position="356"/>
        <end position="375"/>
    </location>
</feature>
<proteinExistence type="predicted"/>
<evidence type="ECO:0000313" key="4">
    <source>
        <dbReference type="Proteomes" id="UP001501285"/>
    </source>
</evidence>
<feature type="domain" description="Aminoglycoside phosphotransferase" evidence="2">
    <location>
        <begin position="155"/>
        <end position="301"/>
    </location>
</feature>
<feature type="region of interest" description="Disordered" evidence="1">
    <location>
        <begin position="396"/>
        <end position="420"/>
    </location>
</feature>
<organism evidence="3 4">
    <name type="scientific">Terrabacter terrae</name>
    <dbReference type="NCBI Taxonomy" id="318434"/>
    <lineage>
        <taxon>Bacteria</taxon>
        <taxon>Bacillati</taxon>
        <taxon>Actinomycetota</taxon>
        <taxon>Actinomycetes</taxon>
        <taxon>Micrococcales</taxon>
        <taxon>Intrasporangiaceae</taxon>
        <taxon>Terrabacter</taxon>
    </lineage>
</organism>
<dbReference type="Proteomes" id="UP001501285">
    <property type="component" value="Unassembled WGS sequence"/>
</dbReference>
<protein>
    <recommendedName>
        <fullName evidence="2">Aminoglycoside phosphotransferase domain-containing protein</fullName>
    </recommendedName>
</protein>
<sequence length="420" mass="45603">MDRSMLGPADVPDTVLTTYAAAALRLDRSSCELVGSRVEVVDYDLDAITTAGRWWVTADLSTREGPQAVRFFVKLVQDWSRSPYFAFVPPELREVAQRAVPWRTEPLVYESDLAHRLPPGLTMATVVDVRPVDELSTAVWLQEVDVAPSDWPLAEVTRAARLLGRLAASARVRPLAAIGEGDGRRGVRSYAEGRLAAQVAPMLRADELWQHPVLAATFSPSLRGRLLVELDRVGEHVDWLEGVPEGTAHGDACTNNLLVQAGSDDLVLIDFGFWSTQPLGFDLGQLLIGDVQLGRRPAATLHDLERACLPAYVAGLHDEGCALPLPVLRRAHALQMLIYSGFSSFLLEGLLGPAGPAGPPDDGNGARAPGAAPRPSLLEQAAERARITEFVLDLVERTEQRPHGRRGEGRDRDAHALDGS</sequence>
<dbReference type="SUPFAM" id="SSF56112">
    <property type="entry name" value="Protein kinase-like (PK-like)"/>
    <property type="match status" value="1"/>
</dbReference>
<evidence type="ECO:0000313" key="3">
    <source>
        <dbReference type="EMBL" id="GAA2029144.1"/>
    </source>
</evidence>
<evidence type="ECO:0000259" key="2">
    <source>
        <dbReference type="Pfam" id="PF01636"/>
    </source>
</evidence>
<evidence type="ECO:0000256" key="1">
    <source>
        <dbReference type="SAM" id="MobiDB-lite"/>
    </source>
</evidence>
<dbReference type="Pfam" id="PF01636">
    <property type="entry name" value="APH"/>
    <property type="match status" value="1"/>
</dbReference>
<name>A0ABN2U6A9_9MICO</name>
<keyword evidence="4" id="KW-1185">Reference proteome</keyword>
<feature type="region of interest" description="Disordered" evidence="1">
    <location>
        <begin position="356"/>
        <end position="379"/>
    </location>
</feature>
<dbReference type="Gene3D" id="3.90.1200.10">
    <property type="match status" value="1"/>
</dbReference>
<reference evidence="3 4" key="1">
    <citation type="journal article" date="2019" name="Int. J. Syst. Evol. Microbiol.">
        <title>The Global Catalogue of Microorganisms (GCM) 10K type strain sequencing project: providing services to taxonomists for standard genome sequencing and annotation.</title>
        <authorList>
            <consortium name="The Broad Institute Genomics Platform"/>
            <consortium name="The Broad Institute Genome Sequencing Center for Infectious Disease"/>
            <person name="Wu L."/>
            <person name="Ma J."/>
        </authorList>
    </citation>
    <scope>NUCLEOTIDE SEQUENCE [LARGE SCALE GENOMIC DNA]</scope>
    <source>
        <strain evidence="3 4">JCM 14283</strain>
    </source>
</reference>
<comment type="caution">
    <text evidence="3">The sequence shown here is derived from an EMBL/GenBank/DDBJ whole genome shotgun (WGS) entry which is preliminary data.</text>
</comment>